<organism evidence="4 5">
    <name type="scientific">Candidatus Nitrospira inopinata</name>
    <dbReference type="NCBI Taxonomy" id="1715989"/>
    <lineage>
        <taxon>Bacteria</taxon>
        <taxon>Pseudomonadati</taxon>
        <taxon>Nitrospirota</taxon>
        <taxon>Nitrospiria</taxon>
        <taxon>Nitrospirales</taxon>
        <taxon>Nitrospiraceae</taxon>
        <taxon>Nitrospira</taxon>
    </lineage>
</organism>
<evidence type="ECO:0000313" key="5">
    <source>
        <dbReference type="Proteomes" id="UP000066284"/>
    </source>
</evidence>
<evidence type="ECO:0000313" key="4">
    <source>
        <dbReference type="EMBL" id="CUQ65033.1"/>
    </source>
</evidence>
<dbReference type="EMBL" id="LN885086">
    <property type="protein sequence ID" value="CUQ65033.1"/>
    <property type="molecule type" value="Genomic_DNA"/>
</dbReference>
<dbReference type="PANTHER" id="PTHR44943">
    <property type="entry name" value="CELLULOSE SYNTHASE OPERON PROTEIN C"/>
    <property type="match status" value="1"/>
</dbReference>
<evidence type="ECO:0000259" key="3">
    <source>
        <dbReference type="Pfam" id="PF19413"/>
    </source>
</evidence>
<dbReference type="InterPro" id="IPR019734">
    <property type="entry name" value="TPR_rpt"/>
</dbReference>
<dbReference type="SMART" id="SM00028">
    <property type="entry name" value="TPR"/>
    <property type="match status" value="4"/>
</dbReference>
<dbReference type="InterPro" id="IPR051685">
    <property type="entry name" value="Ycf3/AcsC/BcsC/TPR_MFPF"/>
</dbReference>
<dbReference type="SUPFAM" id="SSF48452">
    <property type="entry name" value="TPR-like"/>
    <property type="match status" value="1"/>
</dbReference>
<dbReference type="Pfam" id="PF14559">
    <property type="entry name" value="TPR_19"/>
    <property type="match status" value="1"/>
</dbReference>
<dbReference type="Gene3D" id="1.25.40.10">
    <property type="entry name" value="Tetratricopeptide repeat domain"/>
    <property type="match status" value="1"/>
</dbReference>
<keyword evidence="2" id="KW-0802">TPR repeat</keyword>
<dbReference type="Pfam" id="PF19413">
    <property type="entry name" value="YaiO"/>
    <property type="match status" value="1"/>
</dbReference>
<protein>
    <recommendedName>
        <fullName evidence="3">YaiO beta-barrel domain-containing protein</fullName>
    </recommendedName>
</protein>
<dbReference type="InterPro" id="IPR030887">
    <property type="entry name" value="Beta-barrel_YaiO"/>
</dbReference>
<dbReference type="STRING" id="1715989.NITINOP_0056"/>
<accession>A0A0S4KNY9</accession>
<keyword evidence="1" id="KW-0677">Repeat</keyword>
<dbReference type="Proteomes" id="UP000066284">
    <property type="component" value="Chromosome 1"/>
</dbReference>
<dbReference type="NCBIfam" id="TIGR04390">
    <property type="entry name" value="OMP_YaiO_dom"/>
    <property type="match status" value="1"/>
</dbReference>
<reference evidence="5" key="1">
    <citation type="submission" date="2015-09" db="EMBL/GenBank/DDBJ databases">
        <authorList>
            <person name="Daims H."/>
        </authorList>
    </citation>
    <scope>NUCLEOTIDE SEQUENCE [LARGE SCALE GENOMIC DNA]</scope>
</reference>
<dbReference type="AlphaFoldDB" id="A0A0S4KNY9"/>
<dbReference type="KEGG" id="nio:NITINOP_0056"/>
<dbReference type="InterPro" id="IPR011990">
    <property type="entry name" value="TPR-like_helical_dom_sf"/>
</dbReference>
<name>A0A0S4KNY9_9BACT</name>
<sequence>MSLILCWALPMGGELFGAAPPDETDTSVSHQHYSDNLPDNLDNLMEQARQLETAQRYQEAETLYRTILKRQPTNDDIRAALARVLSWQGLYAEAIDLYRSLVQRYPNDVDLKTALARVLSWQKSITEAKALYEQVLRENPHHVEALEGLANLLYWDDRLDEALPYYEQAYAITSSPILAERISLIKSRPTGLVSSAPSFASMETSPQAPLGSRDSSIRLPFRDYFKVGYGQFGYTRGIQTEHAVLVEAAKSIGEQTLVGRVESLHRFGFHDVPISAELYSPLWARAWGYVAAQGTVDARFTPTYSVAGELYQGLGIIHSLLSIFEASVGYRRLSYRTDDINLFMPSLTVYLPFDTWLTEQLYWVPETGAMTLASRLTWRPTPRVQLFVSGSFGTSGERIVATQDITRIGSHTIQGGFIIPVIERLSLEATGYYEDRGRLYARQGGNFAIIYHW</sequence>
<evidence type="ECO:0000256" key="1">
    <source>
        <dbReference type="ARBA" id="ARBA00022737"/>
    </source>
</evidence>
<dbReference type="RefSeq" id="WP_062481639.1">
    <property type="nucleotide sequence ID" value="NZ_LN885086.1"/>
</dbReference>
<evidence type="ECO:0000256" key="2">
    <source>
        <dbReference type="ARBA" id="ARBA00022803"/>
    </source>
</evidence>
<gene>
    <name evidence="4" type="ORF">NITINOP_0056</name>
</gene>
<dbReference type="Pfam" id="PF13432">
    <property type="entry name" value="TPR_16"/>
    <property type="match status" value="1"/>
</dbReference>
<keyword evidence="5" id="KW-1185">Reference proteome</keyword>
<feature type="domain" description="YaiO beta-barrel" evidence="3">
    <location>
        <begin position="224"/>
        <end position="395"/>
    </location>
</feature>
<proteinExistence type="predicted"/>
<dbReference type="PANTHER" id="PTHR44943:SF8">
    <property type="entry name" value="TPR REPEAT-CONTAINING PROTEIN MJ0263"/>
    <property type="match status" value="1"/>
</dbReference>